<sequence>MPRTRREGRIASSGRPPPNDSQAYRPPLRPGDICVGCIVWLPNKENQGLSIKCRNKSCCGNVELKDEGYNHPVVVLKIKQKKRSKEYGDLVLTIAIVNDLFQGYVAQALLGDEEKIPYFRCSIPIRDQSNEEIEEAGIKQLDLEKERTMNKKQCYVKTDHVYKAPVSSLRSFGFGARECRAYKMRLNQASYAMPMDELDLSLECFAVTETLFETAQSRLAVLAGNPVLTAQLPSSAPQGALVIHPQSAESFLNPLLGIPSAYVAPSTSTYAADAINRPLTSNHRLPAVVPSVPTLPTTGYPDSSYTAAQLQAYGTLPGSTHHTYPGSTYSGYRQDSQPSRQSRTTYQPPAYTPYTRPQPSEEETTSYWGIIIGFLGLAAFGWWRYRSI</sequence>
<feature type="region of interest" description="Disordered" evidence="1">
    <location>
        <begin position="324"/>
        <end position="361"/>
    </location>
</feature>
<keyword evidence="2" id="KW-0812">Transmembrane</keyword>
<protein>
    <submittedName>
        <fullName evidence="3">Uncharacterized protein</fullName>
    </submittedName>
</protein>
<keyword evidence="4" id="KW-1185">Reference proteome</keyword>
<dbReference type="EMBL" id="FJVC01000613">
    <property type="protein sequence ID" value="CZT52672.1"/>
    <property type="molecule type" value="Genomic_DNA"/>
</dbReference>
<evidence type="ECO:0000256" key="1">
    <source>
        <dbReference type="SAM" id="MobiDB-lite"/>
    </source>
</evidence>
<dbReference type="AlphaFoldDB" id="A0A1E1MUE0"/>
<feature type="region of interest" description="Disordered" evidence="1">
    <location>
        <begin position="1"/>
        <end position="26"/>
    </location>
</feature>
<gene>
    <name evidence="3" type="ORF">RSE6_14026</name>
</gene>
<name>A0A1E1MUE0_RHYSE</name>
<proteinExistence type="predicted"/>
<organism evidence="3 4">
    <name type="scientific">Rhynchosporium secalis</name>
    <name type="common">Barley scald fungus</name>
    <dbReference type="NCBI Taxonomy" id="38038"/>
    <lineage>
        <taxon>Eukaryota</taxon>
        <taxon>Fungi</taxon>
        <taxon>Dikarya</taxon>
        <taxon>Ascomycota</taxon>
        <taxon>Pezizomycotina</taxon>
        <taxon>Leotiomycetes</taxon>
        <taxon>Helotiales</taxon>
        <taxon>Ploettnerulaceae</taxon>
        <taxon>Rhynchosporium</taxon>
    </lineage>
</organism>
<evidence type="ECO:0000313" key="4">
    <source>
        <dbReference type="Proteomes" id="UP000177625"/>
    </source>
</evidence>
<keyword evidence="2" id="KW-1133">Transmembrane helix</keyword>
<evidence type="ECO:0000256" key="2">
    <source>
        <dbReference type="SAM" id="Phobius"/>
    </source>
</evidence>
<reference evidence="4" key="1">
    <citation type="submission" date="2016-03" db="EMBL/GenBank/DDBJ databases">
        <authorList>
            <person name="Guldener U."/>
        </authorList>
    </citation>
    <scope>NUCLEOTIDE SEQUENCE [LARGE SCALE GENOMIC DNA]</scope>
</reference>
<accession>A0A1E1MUE0</accession>
<feature type="compositionally biased region" description="Polar residues" evidence="1">
    <location>
        <begin position="324"/>
        <end position="342"/>
    </location>
</feature>
<feature type="transmembrane region" description="Helical" evidence="2">
    <location>
        <begin position="366"/>
        <end position="385"/>
    </location>
</feature>
<feature type="compositionally biased region" description="Low complexity" evidence="1">
    <location>
        <begin position="343"/>
        <end position="358"/>
    </location>
</feature>
<keyword evidence="2" id="KW-0472">Membrane</keyword>
<evidence type="ECO:0000313" key="3">
    <source>
        <dbReference type="EMBL" id="CZT52672.1"/>
    </source>
</evidence>
<dbReference type="Proteomes" id="UP000177625">
    <property type="component" value="Unassembled WGS sequence"/>
</dbReference>